<geneLocation type="plasmid" evidence="1 2">
    <name>pPma4326F</name>
</geneLocation>
<gene>
    <name evidence="1" type="ORF">PMA4326_028310</name>
</gene>
<keyword evidence="1" id="KW-0614">Plasmid</keyword>
<dbReference type="Proteomes" id="UP000003811">
    <property type="component" value="Plasmid pPma4326F"/>
</dbReference>
<protein>
    <submittedName>
        <fullName evidence="1">Uncharacterized protein</fullName>
    </submittedName>
</protein>
<evidence type="ECO:0000313" key="2">
    <source>
        <dbReference type="Proteomes" id="UP000003811"/>
    </source>
</evidence>
<dbReference type="EMBL" id="CP047261">
    <property type="protein sequence ID" value="QHF00425.1"/>
    <property type="molecule type" value="Genomic_DNA"/>
</dbReference>
<dbReference type="RefSeq" id="WP_007250688.1">
    <property type="nucleotide sequence ID" value="NZ_CP047261.1"/>
</dbReference>
<evidence type="ECO:0000313" key="1">
    <source>
        <dbReference type="EMBL" id="QHF00425.1"/>
    </source>
</evidence>
<reference evidence="1 2" key="1">
    <citation type="journal article" date="2011" name="PLoS Pathog.">
        <title>Dynamic evolution of pathogenicity revealed by sequencing and comparative genomics of 19 Pseudomonas syringae isolates.</title>
        <authorList>
            <person name="Baltrus D.A."/>
            <person name="Nishimura M.T."/>
            <person name="Romanchuk A."/>
            <person name="Chang J.H."/>
            <person name="Mukhtar M.S."/>
            <person name="Cherkis K."/>
            <person name="Roach J."/>
            <person name="Grant S.R."/>
            <person name="Jones C.D."/>
            <person name="Dangl J.L."/>
        </authorList>
    </citation>
    <scope>NUCLEOTIDE SEQUENCE [LARGE SCALE GENOMIC DNA]</scope>
    <source>
        <strain evidence="1 2">ES4326</strain>
    </source>
</reference>
<sequence length="183" mass="19792">MVTINHSRSTQMSLHDTIHTTLRSTGFVTNGQASDLAELVEDLIFNREAHLNMHIDALKAQLEGMQALIATAQEGTDKMDAEDYKARAVATFEAISAPGLLLPVEVESLPGAGPKTARMVIDCSGPVTISDAYSDHPLDIVVIVRPLSEESDAKSRNYVKRYCHGVGKVDEIADAFEEAEAAI</sequence>
<name>A0A8T8CAB9_PSEYM</name>
<accession>A0A8T8CAB9</accession>
<organism evidence="1 2">
    <name type="scientific">Pseudomonas syringae pv. maculicola str. ES4326</name>
    <dbReference type="NCBI Taxonomy" id="629265"/>
    <lineage>
        <taxon>Bacteria</taxon>
        <taxon>Pseudomonadati</taxon>
        <taxon>Pseudomonadota</taxon>
        <taxon>Gammaproteobacteria</taxon>
        <taxon>Pseudomonadales</taxon>
        <taxon>Pseudomonadaceae</taxon>
        <taxon>Pseudomonas</taxon>
    </lineage>
</organism>
<proteinExistence type="predicted"/>
<dbReference type="AlphaFoldDB" id="A0A8T8CAB9"/>